<evidence type="ECO:0000256" key="5">
    <source>
        <dbReference type="ARBA" id="ARBA00022989"/>
    </source>
</evidence>
<feature type="transmembrane region" description="Helical" evidence="7">
    <location>
        <begin position="35"/>
        <end position="54"/>
    </location>
</feature>
<dbReference type="InterPro" id="IPR036259">
    <property type="entry name" value="MFS_trans_sf"/>
</dbReference>
<dbReference type="PANTHER" id="PTHR23514:SF3">
    <property type="entry name" value="BYPASS OF STOP CODON PROTEIN 6"/>
    <property type="match status" value="1"/>
</dbReference>
<organism evidence="9 10">
    <name type="scientific">Jeotgalibaca porci</name>
    <dbReference type="NCBI Taxonomy" id="1868793"/>
    <lineage>
        <taxon>Bacteria</taxon>
        <taxon>Bacillati</taxon>
        <taxon>Bacillota</taxon>
        <taxon>Bacilli</taxon>
        <taxon>Lactobacillales</taxon>
        <taxon>Carnobacteriaceae</taxon>
        <taxon>Jeotgalibaca</taxon>
    </lineage>
</organism>
<evidence type="ECO:0000259" key="8">
    <source>
        <dbReference type="PROSITE" id="PS50850"/>
    </source>
</evidence>
<dbReference type="InterPro" id="IPR011701">
    <property type="entry name" value="MFS"/>
</dbReference>
<dbReference type="GeneID" id="94553422"/>
<dbReference type="Gene3D" id="1.20.1250.20">
    <property type="entry name" value="MFS general substrate transporter like domains"/>
    <property type="match status" value="1"/>
</dbReference>
<evidence type="ECO:0000256" key="3">
    <source>
        <dbReference type="ARBA" id="ARBA00022448"/>
    </source>
</evidence>
<name>A0A6G7WIU9_9LACT</name>
<evidence type="ECO:0000256" key="1">
    <source>
        <dbReference type="ARBA" id="ARBA00004651"/>
    </source>
</evidence>
<feature type="transmembrane region" description="Helical" evidence="7">
    <location>
        <begin position="329"/>
        <end position="349"/>
    </location>
</feature>
<feature type="transmembrane region" description="Helical" evidence="7">
    <location>
        <begin position="200"/>
        <end position="218"/>
    </location>
</feature>
<feature type="transmembrane region" description="Helical" evidence="7">
    <location>
        <begin position="271"/>
        <end position="288"/>
    </location>
</feature>
<dbReference type="Proteomes" id="UP000501830">
    <property type="component" value="Chromosome"/>
</dbReference>
<dbReference type="GO" id="GO:0022857">
    <property type="term" value="F:transmembrane transporter activity"/>
    <property type="evidence" value="ECO:0007669"/>
    <property type="project" value="InterPro"/>
</dbReference>
<feature type="transmembrane region" description="Helical" evidence="7">
    <location>
        <begin position="92"/>
        <end position="116"/>
    </location>
</feature>
<comment type="subcellular location">
    <subcellularLocation>
        <location evidence="1">Cell membrane</location>
        <topology evidence="1">Multi-pass membrane protein</topology>
    </subcellularLocation>
</comment>
<evidence type="ECO:0000256" key="2">
    <source>
        <dbReference type="ARBA" id="ARBA00008335"/>
    </source>
</evidence>
<evidence type="ECO:0000256" key="6">
    <source>
        <dbReference type="ARBA" id="ARBA00023136"/>
    </source>
</evidence>
<gene>
    <name evidence="9" type="ORF">G7058_09015</name>
</gene>
<feature type="transmembrane region" description="Helical" evidence="7">
    <location>
        <begin position="355"/>
        <end position="376"/>
    </location>
</feature>
<feature type="domain" description="Major facilitator superfamily (MFS) profile" evidence="8">
    <location>
        <begin position="5"/>
        <end position="384"/>
    </location>
</feature>
<feature type="transmembrane region" description="Helical" evidence="7">
    <location>
        <begin position="241"/>
        <end position="259"/>
    </location>
</feature>
<feature type="transmembrane region" description="Helical" evidence="7">
    <location>
        <begin position="160"/>
        <end position="179"/>
    </location>
</feature>
<comment type="similarity">
    <text evidence="2">Belongs to the major facilitator superfamily.</text>
</comment>
<keyword evidence="3" id="KW-0813">Transport</keyword>
<feature type="transmembrane region" description="Helical" evidence="7">
    <location>
        <begin position="66"/>
        <end position="86"/>
    </location>
</feature>
<evidence type="ECO:0000256" key="4">
    <source>
        <dbReference type="ARBA" id="ARBA00022692"/>
    </source>
</evidence>
<dbReference type="SUPFAM" id="SSF103473">
    <property type="entry name" value="MFS general substrate transporter"/>
    <property type="match status" value="1"/>
</dbReference>
<dbReference type="PROSITE" id="PS50850">
    <property type="entry name" value="MFS"/>
    <property type="match status" value="1"/>
</dbReference>
<accession>A0A6G7WIU9</accession>
<keyword evidence="4 7" id="KW-0812">Transmembrane</keyword>
<keyword evidence="5 7" id="KW-1133">Transmembrane helix</keyword>
<dbReference type="PANTHER" id="PTHR23514">
    <property type="entry name" value="BYPASS OF STOP CODON PROTEIN 6"/>
    <property type="match status" value="1"/>
</dbReference>
<keyword evidence="10" id="KW-1185">Reference proteome</keyword>
<keyword evidence="6 7" id="KW-0472">Membrane</keyword>
<dbReference type="EMBL" id="CP049889">
    <property type="protein sequence ID" value="QIK52162.1"/>
    <property type="molecule type" value="Genomic_DNA"/>
</dbReference>
<feature type="transmembrane region" description="Helical" evidence="7">
    <location>
        <begin position="128"/>
        <end position="148"/>
    </location>
</feature>
<evidence type="ECO:0000313" key="9">
    <source>
        <dbReference type="EMBL" id="QIK52162.1"/>
    </source>
</evidence>
<reference evidence="9 10" key="1">
    <citation type="journal article" date="2017" name="Int. J. Syst. Evol. Microbiol.">
        <title>Jeotgalibaca porci sp. nov. and Jeotgalibaca arthritidis sp. nov., isolated from pigs, and emended description of the genus Jeotgalibaca.</title>
        <authorList>
            <person name="Zamora L."/>
            <person name="Perez-Sancho M."/>
            <person name="Dominguez L."/>
            <person name="Fernandez-Garayzabal J.F."/>
            <person name="Vela A.I."/>
        </authorList>
    </citation>
    <scope>NUCLEOTIDE SEQUENCE [LARGE SCALE GENOMIC DNA]</scope>
    <source>
        <strain evidence="9 10">CCUG 69148</strain>
    </source>
</reference>
<proteinExistence type="inferred from homology"/>
<dbReference type="InterPro" id="IPR051788">
    <property type="entry name" value="MFS_Transporter"/>
</dbReference>
<dbReference type="RefSeq" id="WP_166063225.1">
    <property type="nucleotide sequence ID" value="NZ_CP049889.1"/>
</dbReference>
<sequence>MYALLLTIIYIAFISLGLPDSLVGSGWPVMQRDLGVPLSYAGIITMTISVGTIFSSLMSDRLTKRFGTGMITAVSVLTTAIALYGFSISNHFYLLVLWAIPYGMGAGAVDAALNNYVALYYASRHMNWLHAFWGVGAAISPNIMAYYLLDASGWQGGYRAIAIIQIILTGCLFLSLPLWKANGLQETLDQTEVKPFKETLRLKGLSFMLVTFLAYSAVEQTTALWATTYLVEGRGIDVETAARYGALFFVGITAGRFLSGVVTRWFNDRQLIRIGLAVLCGGVVLILIPTDIQIFSLIGLVIVGFGCAPIYPAIIHATPTNFGAVNSQAVIGLQMAGAYVGSTFMPPLFGLLANNISVTIFPFYLAFFALLMVVMSERFNRTMKNK</sequence>
<dbReference type="InterPro" id="IPR020846">
    <property type="entry name" value="MFS_dom"/>
</dbReference>
<dbReference type="KEGG" id="jpo:G7058_09015"/>
<feature type="transmembrane region" description="Helical" evidence="7">
    <location>
        <begin position="294"/>
        <end position="317"/>
    </location>
</feature>
<evidence type="ECO:0000313" key="10">
    <source>
        <dbReference type="Proteomes" id="UP000501830"/>
    </source>
</evidence>
<dbReference type="AlphaFoldDB" id="A0A6G7WIU9"/>
<evidence type="ECO:0000256" key="7">
    <source>
        <dbReference type="SAM" id="Phobius"/>
    </source>
</evidence>
<dbReference type="GO" id="GO:0005886">
    <property type="term" value="C:plasma membrane"/>
    <property type="evidence" value="ECO:0007669"/>
    <property type="project" value="UniProtKB-SubCell"/>
</dbReference>
<protein>
    <submittedName>
        <fullName evidence="9">MFS transporter</fullName>
    </submittedName>
</protein>
<dbReference type="Pfam" id="PF07690">
    <property type="entry name" value="MFS_1"/>
    <property type="match status" value="1"/>
</dbReference>